<evidence type="ECO:0000256" key="4">
    <source>
        <dbReference type="HAMAP-Rule" id="MF_00640"/>
    </source>
</evidence>
<dbReference type="AlphaFoldDB" id="A0A5B9EES9"/>
<dbReference type="PANTHER" id="PTHR11703:SF2">
    <property type="entry name" value="DEOXYHYPUSINE SYNTHASE-LIKE PROTEIN"/>
    <property type="match status" value="1"/>
</dbReference>
<dbReference type="OrthoDB" id="9771211at2"/>
<dbReference type="InterPro" id="IPR036982">
    <property type="entry name" value="Deoxyhypusine_synthase_sf"/>
</dbReference>
<evidence type="ECO:0000256" key="3">
    <source>
        <dbReference type="ARBA" id="ARBA00022679"/>
    </source>
</evidence>
<dbReference type="KEGG" id="talb:FTW19_11440"/>
<dbReference type="GO" id="GO:0034038">
    <property type="term" value="F:deoxyhypusine synthase activity"/>
    <property type="evidence" value="ECO:0007669"/>
    <property type="project" value="TreeGrafter"/>
</dbReference>
<dbReference type="HAMAP" id="MF_00640">
    <property type="entry name" value="DHS_like"/>
    <property type="match status" value="1"/>
</dbReference>
<evidence type="ECO:0000256" key="1">
    <source>
        <dbReference type="ARBA" id="ARBA00009892"/>
    </source>
</evidence>
<dbReference type="RefSeq" id="WP_147647746.1">
    <property type="nucleotide sequence ID" value="NZ_CP042806.1"/>
</dbReference>
<name>A0A5B9EES9_9BACT</name>
<dbReference type="PANTHER" id="PTHR11703">
    <property type="entry name" value="DEOXYHYPUSINE SYNTHASE"/>
    <property type="match status" value="1"/>
</dbReference>
<evidence type="ECO:0000313" key="5">
    <source>
        <dbReference type="EMBL" id="QEE28556.1"/>
    </source>
</evidence>
<gene>
    <name evidence="5" type="ORF">FTW19_11440</name>
</gene>
<dbReference type="InterPro" id="IPR002773">
    <property type="entry name" value="Deoxyhypusine_synthase"/>
</dbReference>
<organism evidence="5 6">
    <name type="scientific">Terriglobus albidus</name>
    <dbReference type="NCBI Taxonomy" id="1592106"/>
    <lineage>
        <taxon>Bacteria</taxon>
        <taxon>Pseudomonadati</taxon>
        <taxon>Acidobacteriota</taxon>
        <taxon>Terriglobia</taxon>
        <taxon>Terriglobales</taxon>
        <taxon>Acidobacteriaceae</taxon>
        <taxon>Terriglobus</taxon>
    </lineage>
</organism>
<dbReference type="SUPFAM" id="SSF52467">
    <property type="entry name" value="DHS-like NAD/FAD-binding domain"/>
    <property type="match status" value="1"/>
</dbReference>
<comment type="similarity">
    <text evidence="1 4">Belongs to the deoxyhypusine synthase family.</text>
</comment>
<evidence type="ECO:0000313" key="6">
    <source>
        <dbReference type="Proteomes" id="UP000321820"/>
    </source>
</evidence>
<dbReference type="InterPro" id="IPR029035">
    <property type="entry name" value="DHS-like_NAD/FAD-binding_dom"/>
</dbReference>
<dbReference type="InterPro" id="IPR023496">
    <property type="entry name" value="Deoxyhypusine_synthase-like"/>
</dbReference>
<keyword evidence="3 4" id="KW-0808">Transferase</keyword>
<dbReference type="Gene3D" id="3.40.910.10">
    <property type="entry name" value="Deoxyhypusine synthase"/>
    <property type="match status" value="1"/>
</dbReference>
<dbReference type="EC" id="2.5.-.-" evidence="4"/>
<dbReference type="NCBIfam" id="NF002699">
    <property type="entry name" value="PRK02492.1"/>
    <property type="match status" value="1"/>
</dbReference>
<sequence length="358" mass="38992">MPTKKELLTNPIQHIDIKQHNVVPLVDAMANMAYSSRDLNRAAKIYEMMLLDKDCGVILCLAGSLISAGLKQIFVDLIRNNMVDAIVSTGANIVDQDFFEALGFKHWIASEEYKYGAHDADLRDLAIDRIYDTFIDEDELRICDDTTKIIADSLEPRAYSSREFIHAMGAYLVKNGKTPANGGADSIVLAAYEKNVPIFCPAFSDCSAGFGLVAHQHHRSAAGKPMVAIDSAKDFYELTKIKLENPVTGLLMVGGGVPKNFAQDIVVAAEVLLGDDADVAMHKYAIQITVADSRDGALSGSTLKEASSWGKVDLAWEQMVYAEATMALPLITGYAFHKEAHAARTGKNFATMLEPVTA</sequence>
<keyword evidence="6" id="KW-1185">Reference proteome</keyword>
<reference evidence="5 6" key="1">
    <citation type="submission" date="2019-08" db="EMBL/GenBank/DDBJ databases">
        <title>Complete genome sequence of Terriglobus albidus strain ORNL.</title>
        <authorList>
            <person name="Podar M."/>
        </authorList>
    </citation>
    <scope>NUCLEOTIDE SEQUENCE [LARGE SCALE GENOMIC DNA]</scope>
    <source>
        <strain evidence="5 6">ORNL</strain>
    </source>
</reference>
<proteinExistence type="inferred from homology"/>
<dbReference type="EMBL" id="CP042806">
    <property type="protein sequence ID" value="QEE28556.1"/>
    <property type="molecule type" value="Genomic_DNA"/>
</dbReference>
<evidence type="ECO:0000256" key="2">
    <source>
        <dbReference type="ARBA" id="ARBA00017979"/>
    </source>
</evidence>
<accession>A0A5B9EES9</accession>
<dbReference type="GO" id="GO:0005737">
    <property type="term" value="C:cytoplasm"/>
    <property type="evidence" value="ECO:0007669"/>
    <property type="project" value="TreeGrafter"/>
</dbReference>
<dbReference type="Proteomes" id="UP000321820">
    <property type="component" value="Chromosome"/>
</dbReference>
<dbReference type="Pfam" id="PF01916">
    <property type="entry name" value="DS"/>
    <property type="match status" value="1"/>
</dbReference>
<protein>
    <recommendedName>
        <fullName evidence="2 4">Deoxyhypusine synthase-like protein</fullName>
        <ecNumber evidence="4">2.5.-.-</ecNumber>
    </recommendedName>
</protein>